<reference evidence="4" key="1">
    <citation type="submission" date="2017-09" db="EMBL/GenBank/DDBJ databases">
        <title>Depth-based differentiation of microbial function through sediment-hosted aquifers and enrichment of novel symbionts in the deep terrestrial subsurface.</title>
        <authorList>
            <person name="Probst A.J."/>
            <person name="Ladd B."/>
            <person name="Jarett J.K."/>
            <person name="Geller-Mcgrath D.E."/>
            <person name="Sieber C.M.K."/>
            <person name="Emerson J.B."/>
            <person name="Anantharaman K."/>
            <person name="Thomas B.C."/>
            <person name="Malmstrom R."/>
            <person name="Stieglmeier M."/>
            <person name="Klingl A."/>
            <person name="Woyke T."/>
            <person name="Ryan C.M."/>
            <person name="Banfield J.F."/>
        </authorList>
    </citation>
    <scope>NUCLEOTIDE SEQUENCE [LARGE SCALE GENOMIC DNA]</scope>
</reference>
<feature type="domain" description="Response regulatory" evidence="2">
    <location>
        <begin position="6"/>
        <end position="62"/>
    </location>
</feature>
<evidence type="ECO:0000259" key="2">
    <source>
        <dbReference type="PROSITE" id="PS50110"/>
    </source>
</evidence>
<dbReference type="PROSITE" id="PS50110">
    <property type="entry name" value="RESPONSE_REGULATORY"/>
    <property type="match status" value="1"/>
</dbReference>
<dbReference type="PANTHER" id="PTHR43228">
    <property type="entry name" value="TWO-COMPONENT RESPONSE REGULATOR"/>
    <property type="match status" value="1"/>
</dbReference>
<proteinExistence type="predicted"/>
<dbReference type="Pfam" id="PF00072">
    <property type="entry name" value="Response_reg"/>
    <property type="match status" value="1"/>
</dbReference>
<dbReference type="InterPro" id="IPR001789">
    <property type="entry name" value="Sig_transdc_resp-reg_receiver"/>
</dbReference>
<dbReference type="SUPFAM" id="SSF52172">
    <property type="entry name" value="CheY-like"/>
    <property type="match status" value="1"/>
</dbReference>
<dbReference type="InterPro" id="IPR011006">
    <property type="entry name" value="CheY-like_superfamily"/>
</dbReference>
<dbReference type="GO" id="GO:0000160">
    <property type="term" value="P:phosphorelay signal transduction system"/>
    <property type="evidence" value="ECO:0007669"/>
    <property type="project" value="InterPro"/>
</dbReference>
<dbReference type="Proteomes" id="UP000231347">
    <property type="component" value="Unassembled WGS sequence"/>
</dbReference>
<name>A0A2M8KGU4_9BACT</name>
<organism evidence="3 4">
    <name type="scientific">Candidatus Portnoybacteria bacterium CG10_big_fil_rev_8_21_14_0_10_40_22</name>
    <dbReference type="NCBI Taxonomy" id="1974814"/>
    <lineage>
        <taxon>Bacteria</taxon>
        <taxon>Candidatus Portnoyibacteriota</taxon>
    </lineage>
</organism>
<protein>
    <recommendedName>
        <fullName evidence="2">Response regulatory domain-containing protein</fullName>
    </recommendedName>
</protein>
<sequence>MVKQMKVLVVDDDRVARETLIHILESVDRFDVIAWAKNGEDAIESLAAFAGGFDLIITDINM</sequence>
<dbReference type="PANTHER" id="PTHR43228:SF1">
    <property type="entry name" value="TWO-COMPONENT RESPONSE REGULATOR ARR22"/>
    <property type="match status" value="1"/>
</dbReference>
<comment type="caution">
    <text evidence="3">The sequence shown here is derived from an EMBL/GenBank/DDBJ whole genome shotgun (WGS) entry which is preliminary data.</text>
</comment>
<gene>
    <name evidence="3" type="ORF">COU83_00345</name>
</gene>
<dbReference type="Gene3D" id="3.40.50.2300">
    <property type="match status" value="1"/>
</dbReference>
<dbReference type="AlphaFoldDB" id="A0A2M8KGU4"/>
<feature type="modified residue" description="4-aspartylphosphate" evidence="1">
    <location>
        <position position="59"/>
    </location>
</feature>
<keyword evidence="1" id="KW-0597">Phosphoprotein</keyword>
<feature type="non-terminal residue" evidence="3">
    <location>
        <position position="62"/>
    </location>
</feature>
<evidence type="ECO:0000256" key="1">
    <source>
        <dbReference type="PROSITE-ProRule" id="PRU00169"/>
    </source>
</evidence>
<dbReference type="InterPro" id="IPR052048">
    <property type="entry name" value="ST_Response_Regulator"/>
</dbReference>
<accession>A0A2M8KGU4</accession>
<evidence type="ECO:0000313" key="4">
    <source>
        <dbReference type="Proteomes" id="UP000231347"/>
    </source>
</evidence>
<dbReference type="EMBL" id="PFDY01000009">
    <property type="protein sequence ID" value="PJE59140.1"/>
    <property type="molecule type" value="Genomic_DNA"/>
</dbReference>
<evidence type="ECO:0000313" key="3">
    <source>
        <dbReference type="EMBL" id="PJE59140.1"/>
    </source>
</evidence>